<dbReference type="SMART" id="SM00829">
    <property type="entry name" value="PKS_ER"/>
    <property type="match status" value="1"/>
</dbReference>
<dbReference type="RefSeq" id="WP_180956706.1">
    <property type="nucleotide sequence ID" value="NZ_JACOPR010000008.1"/>
</dbReference>
<dbReference type="InterPro" id="IPR011032">
    <property type="entry name" value="GroES-like_sf"/>
</dbReference>
<dbReference type="Proteomes" id="UP000660021">
    <property type="component" value="Unassembled WGS sequence"/>
</dbReference>
<dbReference type="Gene3D" id="3.40.50.720">
    <property type="entry name" value="NAD(P)-binding Rossmann-like Domain"/>
    <property type="match status" value="1"/>
</dbReference>
<keyword evidence="2 4" id="KW-0862">Zinc</keyword>
<comment type="similarity">
    <text evidence="4">Belongs to the zinc-containing alcohol dehydrogenase family.</text>
</comment>
<evidence type="ECO:0000256" key="4">
    <source>
        <dbReference type="RuleBase" id="RU361277"/>
    </source>
</evidence>
<dbReference type="Pfam" id="PF00107">
    <property type="entry name" value="ADH_zinc_N"/>
    <property type="match status" value="1"/>
</dbReference>
<dbReference type="EMBL" id="JACOPR010000008">
    <property type="protein sequence ID" value="MBC5731531.1"/>
    <property type="molecule type" value="Genomic_DNA"/>
</dbReference>
<dbReference type="PANTHER" id="PTHR43401">
    <property type="entry name" value="L-THREONINE 3-DEHYDROGENASE"/>
    <property type="match status" value="1"/>
</dbReference>
<name>A0ABR7HVS2_9FIRM</name>
<comment type="cofactor">
    <cofactor evidence="4">
        <name>Zn(2+)</name>
        <dbReference type="ChEBI" id="CHEBI:29105"/>
    </cofactor>
</comment>
<dbReference type="InterPro" id="IPR036291">
    <property type="entry name" value="NAD(P)-bd_dom_sf"/>
</dbReference>
<organism evidence="6 7">
    <name type="scientific">Pseudoflavonifractor hominis</name>
    <dbReference type="NCBI Taxonomy" id="2763059"/>
    <lineage>
        <taxon>Bacteria</taxon>
        <taxon>Bacillati</taxon>
        <taxon>Bacillota</taxon>
        <taxon>Clostridia</taxon>
        <taxon>Eubacteriales</taxon>
        <taxon>Oscillospiraceae</taxon>
        <taxon>Pseudoflavonifractor</taxon>
    </lineage>
</organism>
<gene>
    <name evidence="6" type="ORF">H8S34_11945</name>
</gene>
<keyword evidence="3" id="KW-0560">Oxidoreductase</keyword>
<dbReference type="InterPro" id="IPR002328">
    <property type="entry name" value="ADH_Zn_CS"/>
</dbReference>
<keyword evidence="7" id="KW-1185">Reference proteome</keyword>
<keyword evidence="1 4" id="KW-0479">Metal-binding</keyword>
<dbReference type="SUPFAM" id="SSF51735">
    <property type="entry name" value="NAD(P)-binding Rossmann-fold domains"/>
    <property type="match status" value="1"/>
</dbReference>
<dbReference type="Gene3D" id="3.90.180.10">
    <property type="entry name" value="Medium-chain alcohol dehydrogenases, catalytic domain"/>
    <property type="match status" value="1"/>
</dbReference>
<evidence type="ECO:0000256" key="2">
    <source>
        <dbReference type="ARBA" id="ARBA00022833"/>
    </source>
</evidence>
<dbReference type="InterPro" id="IPR013154">
    <property type="entry name" value="ADH-like_N"/>
</dbReference>
<proteinExistence type="inferred from homology"/>
<reference evidence="6 7" key="1">
    <citation type="submission" date="2020-08" db="EMBL/GenBank/DDBJ databases">
        <title>Genome public.</title>
        <authorList>
            <person name="Liu C."/>
            <person name="Sun Q."/>
        </authorList>
    </citation>
    <scope>NUCLEOTIDE SEQUENCE [LARGE SCALE GENOMIC DNA]</scope>
    <source>
        <strain evidence="6 7">New-38</strain>
    </source>
</reference>
<evidence type="ECO:0000256" key="3">
    <source>
        <dbReference type="ARBA" id="ARBA00023002"/>
    </source>
</evidence>
<evidence type="ECO:0000259" key="5">
    <source>
        <dbReference type="SMART" id="SM00829"/>
    </source>
</evidence>
<dbReference type="InterPro" id="IPR013149">
    <property type="entry name" value="ADH-like_C"/>
</dbReference>
<protein>
    <submittedName>
        <fullName evidence="6">Alcohol dehydrogenase catalytic domain-containing protein</fullName>
    </submittedName>
</protein>
<evidence type="ECO:0000313" key="7">
    <source>
        <dbReference type="Proteomes" id="UP000660021"/>
    </source>
</evidence>
<feature type="domain" description="Enoyl reductase (ER)" evidence="5">
    <location>
        <begin position="9"/>
        <end position="326"/>
    </location>
</feature>
<dbReference type="InterPro" id="IPR050129">
    <property type="entry name" value="Zn_alcohol_dh"/>
</dbReference>
<accession>A0ABR7HVS2</accession>
<comment type="caution">
    <text evidence="6">The sequence shown here is derived from an EMBL/GenBank/DDBJ whole genome shotgun (WGS) entry which is preliminary data.</text>
</comment>
<dbReference type="InterPro" id="IPR020843">
    <property type="entry name" value="ER"/>
</dbReference>
<evidence type="ECO:0000256" key="1">
    <source>
        <dbReference type="ARBA" id="ARBA00022723"/>
    </source>
</evidence>
<dbReference type="PANTHER" id="PTHR43401:SF2">
    <property type="entry name" value="L-THREONINE 3-DEHYDROGENASE"/>
    <property type="match status" value="1"/>
</dbReference>
<evidence type="ECO:0000313" key="6">
    <source>
        <dbReference type="EMBL" id="MBC5731531.1"/>
    </source>
</evidence>
<sequence length="335" mass="36163">MRALLRNSDTPRDFAMGEVPEPVTPPGMVKIKVAYAGICGSDLHIYLGQESGLPQGIHGHEFSGTIAELGEGVSGFTVGQRVTAEHTASTCGRCAYCKTGRYQLCSQRHSIGFDIPGAFAEYVLVDPQYIHPLPQGVSLKAGALTEPLACIIHAVELVEVKPGMPVLVVGPGPMGFLAALTLRAYGCQVELLGTQVDRERLERADAAGISVLEELRPGASYPLTVDCSGAQGGIRSAMSALKKGGTLLQVGIATREVTLPYDQVVYREWKIQGTFCHTWKDWHQALRLEETGRLDLSPVVTGEVELEDWQSAFEDLLDKKGMKTLFRIGGEEAAQ</sequence>
<dbReference type="Pfam" id="PF08240">
    <property type="entry name" value="ADH_N"/>
    <property type="match status" value="1"/>
</dbReference>
<dbReference type="SUPFAM" id="SSF50129">
    <property type="entry name" value="GroES-like"/>
    <property type="match status" value="1"/>
</dbReference>
<dbReference type="PROSITE" id="PS00059">
    <property type="entry name" value="ADH_ZINC"/>
    <property type="match status" value="1"/>
</dbReference>